<keyword evidence="1" id="KW-0472">Membrane</keyword>
<proteinExistence type="predicted"/>
<gene>
    <name evidence="2" type="ORF">E0F88_26560</name>
</gene>
<evidence type="ECO:0000313" key="3">
    <source>
        <dbReference type="Proteomes" id="UP000294850"/>
    </source>
</evidence>
<evidence type="ECO:0000313" key="2">
    <source>
        <dbReference type="EMBL" id="TDE11061.1"/>
    </source>
</evidence>
<keyword evidence="1" id="KW-0812">Transmembrane</keyword>
<accession>A0A4R5DGM0</accession>
<feature type="transmembrane region" description="Helical" evidence="1">
    <location>
        <begin position="72"/>
        <end position="91"/>
    </location>
</feature>
<feature type="transmembrane region" description="Helical" evidence="1">
    <location>
        <begin position="45"/>
        <end position="65"/>
    </location>
</feature>
<dbReference type="Pfam" id="PF03203">
    <property type="entry name" value="MerC"/>
    <property type="match status" value="1"/>
</dbReference>
<dbReference type="InterPro" id="IPR004891">
    <property type="entry name" value="Mercury-R_MerC"/>
</dbReference>
<protein>
    <submittedName>
        <fullName evidence="2">MerC domain-containing protein</fullName>
    </submittedName>
</protein>
<comment type="caution">
    <text evidence="2">The sequence shown here is derived from an EMBL/GenBank/DDBJ whole genome shotgun (WGS) entry which is preliminary data.</text>
</comment>
<dbReference type="EMBL" id="SMFL01000013">
    <property type="protein sequence ID" value="TDE11061.1"/>
    <property type="molecule type" value="Genomic_DNA"/>
</dbReference>
<dbReference type="Proteomes" id="UP000294850">
    <property type="component" value="Unassembled WGS sequence"/>
</dbReference>
<organism evidence="2 3">
    <name type="scientific">Dyadobacter psychrotolerans</name>
    <dbReference type="NCBI Taxonomy" id="2541721"/>
    <lineage>
        <taxon>Bacteria</taxon>
        <taxon>Pseudomonadati</taxon>
        <taxon>Bacteroidota</taxon>
        <taxon>Cytophagia</taxon>
        <taxon>Cytophagales</taxon>
        <taxon>Spirosomataceae</taxon>
        <taxon>Dyadobacter</taxon>
    </lineage>
</organism>
<reference evidence="2 3" key="1">
    <citation type="submission" date="2019-03" db="EMBL/GenBank/DDBJ databases">
        <title>Dyadobacter AR-3-6 sp. nov., isolated from arctic soil.</title>
        <authorList>
            <person name="Chaudhary D.K."/>
        </authorList>
    </citation>
    <scope>NUCLEOTIDE SEQUENCE [LARGE SCALE GENOMIC DNA]</scope>
    <source>
        <strain evidence="2 3">AR-3-6</strain>
    </source>
</reference>
<sequence length="131" mass="14342">MKATHSHGKADYIGILGSVLCIIHCLLVPALAFGSTLGHKPHAHIGLVSLDYLFILINGAAVYYATREHKSLLLRILLWGALTIFAVSLIFEGKAPLFTILGYVGSALLIVGHLINIYICQIAPRMKYRVF</sequence>
<dbReference type="OrthoDB" id="1274419at2"/>
<dbReference type="GO" id="GO:0016020">
    <property type="term" value="C:membrane"/>
    <property type="evidence" value="ECO:0007669"/>
    <property type="project" value="InterPro"/>
</dbReference>
<name>A0A4R5DGM0_9BACT</name>
<feature type="transmembrane region" description="Helical" evidence="1">
    <location>
        <begin position="12"/>
        <end position="33"/>
    </location>
</feature>
<dbReference type="RefSeq" id="WP_131961322.1">
    <property type="nucleotide sequence ID" value="NZ_SMFL01000013.1"/>
</dbReference>
<dbReference type="GO" id="GO:0015097">
    <property type="term" value="F:mercury ion transmembrane transporter activity"/>
    <property type="evidence" value="ECO:0007669"/>
    <property type="project" value="InterPro"/>
</dbReference>
<feature type="transmembrane region" description="Helical" evidence="1">
    <location>
        <begin position="97"/>
        <end position="119"/>
    </location>
</feature>
<evidence type="ECO:0000256" key="1">
    <source>
        <dbReference type="SAM" id="Phobius"/>
    </source>
</evidence>
<keyword evidence="3" id="KW-1185">Reference proteome</keyword>
<dbReference type="AlphaFoldDB" id="A0A4R5DGM0"/>
<keyword evidence="1" id="KW-1133">Transmembrane helix</keyword>